<keyword evidence="3" id="KW-1185">Reference proteome</keyword>
<accession>A0A0N1IIB4</accession>
<dbReference type="Proteomes" id="UP000053240">
    <property type="component" value="Unassembled WGS sequence"/>
</dbReference>
<feature type="compositionally biased region" description="Basic and acidic residues" evidence="1">
    <location>
        <begin position="33"/>
        <end position="47"/>
    </location>
</feature>
<reference evidence="2 3" key="1">
    <citation type="journal article" date="2015" name="Nat. Commun.">
        <title>Outbred genome sequencing and CRISPR/Cas9 gene editing in butterflies.</title>
        <authorList>
            <person name="Li X."/>
            <person name="Fan D."/>
            <person name="Zhang W."/>
            <person name="Liu G."/>
            <person name="Zhang L."/>
            <person name="Zhao L."/>
            <person name="Fang X."/>
            <person name="Chen L."/>
            <person name="Dong Y."/>
            <person name="Chen Y."/>
            <person name="Ding Y."/>
            <person name="Zhao R."/>
            <person name="Feng M."/>
            <person name="Zhu Y."/>
            <person name="Feng Y."/>
            <person name="Jiang X."/>
            <person name="Zhu D."/>
            <person name="Xiang H."/>
            <person name="Feng X."/>
            <person name="Li S."/>
            <person name="Wang J."/>
            <person name="Zhang G."/>
            <person name="Kronforst M.R."/>
            <person name="Wang W."/>
        </authorList>
    </citation>
    <scope>NUCLEOTIDE SEQUENCE [LARGE SCALE GENOMIC DNA]</scope>
    <source>
        <strain evidence="2">Ya'a_city_454_Pm</strain>
        <tissue evidence="2">Whole body</tissue>
    </source>
</reference>
<feature type="compositionally biased region" description="Basic and acidic residues" evidence="1">
    <location>
        <begin position="1"/>
        <end position="14"/>
    </location>
</feature>
<organism evidence="2 3">
    <name type="scientific">Papilio machaon</name>
    <name type="common">Old World swallowtail butterfly</name>
    <dbReference type="NCBI Taxonomy" id="76193"/>
    <lineage>
        <taxon>Eukaryota</taxon>
        <taxon>Metazoa</taxon>
        <taxon>Ecdysozoa</taxon>
        <taxon>Arthropoda</taxon>
        <taxon>Hexapoda</taxon>
        <taxon>Insecta</taxon>
        <taxon>Pterygota</taxon>
        <taxon>Neoptera</taxon>
        <taxon>Endopterygota</taxon>
        <taxon>Lepidoptera</taxon>
        <taxon>Glossata</taxon>
        <taxon>Ditrysia</taxon>
        <taxon>Papilionoidea</taxon>
        <taxon>Papilionidae</taxon>
        <taxon>Papilioninae</taxon>
        <taxon>Papilio</taxon>
    </lineage>
</organism>
<sequence length="83" mass="9121">MGRFREIPVPHPDEGPPMGSKLVGADTGYIYKSETEGISPEHAESTPRRRARRSSQHSEATPTSELGKRSRRTAADKSKESAD</sequence>
<protein>
    <submittedName>
        <fullName evidence="2">Uncharacterized protein</fullName>
    </submittedName>
</protein>
<dbReference type="EMBL" id="LADJ01053000">
    <property type="protein sequence ID" value="KPJ21550.1"/>
    <property type="molecule type" value="Genomic_DNA"/>
</dbReference>
<feature type="region of interest" description="Disordered" evidence="1">
    <location>
        <begin position="1"/>
        <end position="83"/>
    </location>
</feature>
<dbReference type="InParanoid" id="A0A0N1IIB4"/>
<evidence type="ECO:0000313" key="2">
    <source>
        <dbReference type="EMBL" id="KPJ21550.1"/>
    </source>
</evidence>
<gene>
    <name evidence="2" type="ORF">RR48_00253</name>
</gene>
<proteinExistence type="predicted"/>
<evidence type="ECO:0000313" key="3">
    <source>
        <dbReference type="Proteomes" id="UP000053240"/>
    </source>
</evidence>
<feature type="compositionally biased region" description="Basic and acidic residues" evidence="1">
    <location>
        <begin position="73"/>
        <end position="83"/>
    </location>
</feature>
<evidence type="ECO:0000256" key="1">
    <source>
        <dbReference type="SAM" id="MobiDB-lite"/>
    </source>
</evidence>
<dbReference type="AlphaFoldDB" id="A0A0N1IIB4"/>
<comment type="caution">
    <text evidence="2">The sequence shown here is derived from an EMBL/GenBank/DDBJ whole genome shotgun (WGS) entry which is preliminary data.</text>
</comment>
<name>A0A0N1IIB4_PAPMA</name>